<dbReference type="Pfam" id="PF00364">
    <property type="entry name" value="Biotin_lipoyl"/>
    <property type="match status" value="1"/>
</dbReference>
<organism evidence="4 5">
    <name type="scientific">Geotoga petraea</name>
    <dbReference type="NCBI Taxonomy" id="28234"/>
    <lineage>
        <taxon>Bacteria</taxon>
        <taxon>Thermotogati</taxon>
        <taxon>Thermotogota</taxon>
        <taxon>Thermotogae</taxon>
        <taxon>Petrotogales</taxon>
        <taxon>Petrotogaceae</taxon>
        <taxon>Geotoga</taxon>
    </lineage>
</organism>
<keyword evidence="5" id="KW-1185">Reference proteome</keyword>
<gene>
    <name evidence="4" type="ORF">SAMN04488588_1342</name>
</gene>
<dbReference type="PANTHER" id="PTHR45266:SF3">
    <property type="entry name" value="OXALOACETATE DECARBOXYLASE ALPHA CHAIN"/>
    <property type="match status" value="1"/>
</dbReference>
<dbReference type="RefSeq" id="WP_091403925.1">
    <property type="nucleotide sequence ID" value="NZ_FMYV01000005.1"/>
</dbReference>
<dbReference type="STRING" id="28234.SAMN04488588_1342"/>
<dbReference type="PANTHER" id="PTHR45266">
    <property type="entry name" value="OXALOACETATE DECARBOXYLASE ALPHA CHAIN"/>
    <property type="match status" value="1"/>
</dbReference>
<protein>
    <submittedName>
        <fullName evidence="4">Biotin carboxyl carrier protein</fullName>
    </submittedName>
</protein>
<dbReference type="InterPro" id="IPR000089">
    <property type="entry name" value="Biotin_lipoyl"/>
</dbReference>
<feature type="region of interest" description="Disordered" evidence="2">
    <location>
        <begin position="15"/>
        <end position="73"/>
    </location>
</feature>
<evidence type="ECO:0000313" key="4">
    <source>
        <dbReference type="EMBL" id="SDC57678.1"/>
    </source>
</evidence>
<dbReference type="PROSITE" id="PS50968">
    <property type="entry name" value="BIOTINYL_LIPOYL"/>
    <property type="match status" value="1"/>
</dbReference>
<name>A0A1G6MQ17_9BACT</name>
<dbReference type="CDD" id="cd06850">
    <property type="entry name" value="biotinyl_domain"/>
    <property type="match status" value="1"/>
</dbReference>
<feature type="compositionally biased region" description="Basic and acidic residues" evidence="2">
    <location>
        <begin position="28"/>
        <end position="44"/>
    </location>
</feature>
<reference evidence="4 5" key="1">
    <citation type="submission" date="2016-10" db="EMBL/GenBank/DDBJ databases">
        <authorList>
            <person name="de Groot N.N."/>
        </authorList>
    </citation>
    <scope>NUCLEOTIDE SEQUENCE [LARGE SCALE GENOMIC DNA]</scope>
    <source>
        <strain evidence="4 5">WG14</strain>
    </source>
</reference>
<dbReference type="PROSITE" id="PS00188">
    <property type="entry name" value="BIOTIN"/>
    <property type="match status" value="1"/>
</dbReference>
<dbReference type="Gene3D" id="2.40.50.100">
    <property type="match status" value="1"/>
</dbReference>
<dbReference type="SUPFAM" id="SSF51230">
    <property type="entry name" value="Single hybrid motif"/>
    <property type="match status" value="1"/>
</dbReference>
<evidence type="ECO:0000256" key="1">
    <source>
        <dbReference type="ARBA" id="ARBA00023267"/>
    </source>
</evidence>
<dbReference type="InterPro" id="IPR001882">
    <property type="entry name" value="Biotin_BS"/>
</dbReference>
<feature type="domain" description="Lipoyl-binding" evidence="3">
    <location>
        <begin position="64"/>
        <end position="139"/>
    </location>
</feature>
<sequence length="139" mass="15166">MSRIFKVKVNGKSYDVEVEEVESNSSNKKPDQESKPEPNQEVKKTVPTPSPVRNEETKEPAPAPSSDGSEKEVLAPLPGVVIDIKVRVGDKVNPGDKLMVIEAMKMENEIPSEFTGVVDKILVSKGDNVDGDEPVIILK</sequence>
<dbReference type="AlphaFoldDB" id="A0A1G6MQ17"/>
<dbReference type="InterPro" id="IPR050709">
    <property type="entry name" value="Biotin_Carboxyl_Carrier/Decarb"/>
</dbReference>
<dbReference type="FunFam" id="2.40.50.100:FF:000003">
    <property type="entry name" value="Acetyl-CoA carboxylase biotin carboxyl carrier protein"/>
    <property type="match status" value="1"/>
</dbReference>
<proteinExistence type="predicted"/>
<dbReference type="EMBL" id="FMYV01000005">
    <property type="protein sequence ID" value="SDC57678.1"/>
    <property type="molecule type" value="Genomic_DNA"/>
</dbReference>
<evidence type="ECO:0000259" key="3">
    <source>
        <dbReference type="PROSITE" id="PS50968"/>
    </source>
</evidence>
<evidence type="ECO:0000256" key="2">
    <source>
        <dbReference type="SAM" id="MobiDB-lite"/>
    </source>
</evidence>
<keyword evidence="1" id="KW-0092">Biotin</keyword>
<dbReference type="Proteomes" id="UP000199322">
    <property type="component" value="Unassembled WGS sequence"/>
</dbReference>
<evidence type="ECO:0000313" key="5">
    <source>
        <dbReference type="Proteomes" id="UP000199322"/>
    </source>
</evidence>
<dbReference type="InterPro" id="IPR011053">
    <property type="entry name" value="Single_hybrid_motif"/>
</dbReference>
<accession>A0A1G6MQ17</accession>